<keyword evidence="4" id="KW-0238">DNA-binding</keyword>
<gene>
    <name evidence="8" type="ORF">WKV53_27220</name>
</gene>
<dbReference type="InterPro" id="IPR015421">
    <property type="entry name" value="PyrdxlP-dep_Trfase_major"/>
</dbReference>
<evidence type="ECO:0000313" key="9">
    <source>
        <dbReference type="Proteomes" id="UP001371305"/>
    </source>
</evidence>
<dbReference type="Pfam" id="PF00392">
    <property type="entry name" value="GntR"/>
    <property type="match status" value="1"/>
</dbReference>
<dbReference type="SUPFAM" id="SSF53383">
    <property type="entry name" value="PLP-dependent transferases"/>
    <property type="match status" value="1"/>
</dbReference>
<keyword evidence="2" id="KW-0663">Pyridoxal phosphate</keyword>
<evidence type="ECO:0000256" key="3">
    <source>
        <dbReference type="ARBA" id="ARBA00023015"/>
    </source>
</evidence>
<name>A0ABU9B2I1_9BACT</name>
<evidence type="ECO:0000259" key="7">
    <source>
        <dbReference type="PROSITE" id="PS50949"/>
    </source>
</evidence>
<keyword evidence="8" id="KW-0808">Transferase</keyword>
<evidence type="ECO:0000256" key="6">
    <source>
        <dbReference type="SAM" id="MobiDB-lite"/>
    </source>
</evidence>
<comment type="similarity">
    <text evidence="1">In the C-terminal section; belongs to the class-I pyridoxal-phosphate-dependent aminotransferase family.</text>
</comment>
<dbReference type="InterPro" id="IPR004839">
    <property type="entry name" value="Aminotransferase_I/II_large"/>
</dbReference>
<evidence type="ECO:0000256" key="4">
    <source>
        <dbReference type="ARBA" id="ARBA00023125"/>
    </source>
</evidence>
<dbReference type="Gene3D" id="1.10.10.10">
    <property type="entry name" value="Winged helix-like DNA-binding domain superfamily/Winged helix DNA-binding domain"/>
    <property type="match status" value="1"/>
</dbReference>
<evidence type="ECO:0000256" key="2">
    <source>
        <dbReference type="ARBA" id="ARBA00022898"/>
    </source>
</evidence>
<comment type="caution">
    <text evidence="8">The sequence shown here is derived from an EMBL/GenBank/DDBJ whole genome shotgun (WGS) entry which is preliminary data.</text>
</comment>
<dbReference type="SUPFAM" id="SSF46785">
    <property type="entry name" value="Winged helix' DNA-binding domain"/>
    <property type="match status" value="1"/>
</dbReference>
<feature type="compositionally biased region" description="Basic and acidic residues" evidence="6">
    <location>
        <begin position="90"/>
        <end position="107"/>
    </location>
</feature>
<evidence type="ECO:0000313" key="8">
    <source>
        <dbReference type="EMBL" id="MEK7954239.1"/>
    </source>
</evidence>
<reference evidence="8 9" key="1">
    <citation type="submission" date="2024-04" db="EMBL/GenBank/DDBJ databases">
        <title>Luteolibacter sp. isolated from soil.</title>
        <authorList>
            <person name="An J."/>
        </authorList>
    </citation>
    <scope>NUCLEOTIDE SEQUENCE [LARGE SCALE GENOMIC DNA]</scope>
    <source>
        <strain evidence="8 9">Y139</strain>
    </source>
</reference>
<keyword evidence="3" id="KW-0805">Transcription regulation</keyword>
<sequence>MARFPFQSDFPLGPRLAEETLVSWICREFRRGISTGRLLPGSRIPPSRVFAEQHGMARGTILEAFDQLISEGYLTTRRGSGTTVSPELPDPARERSPVSAEKSRETSRPGLSHRAKRLRHLPVSPFPLDFSDARPKAFRANQPSVAHFPIDEWSRLSSRRLRRASAEMLIGGDVLGYPPLRDALAAHLGSTRGIHCTADRIMIVSGTQQALDLVVRIVLDPGDKAWIEDPGYPGAGTVMESWGVKVIPVDVDARGLRVEKGLRAAGDARLAYVTPAHQFPLGVVMAPERRQQLLQWARESGAWIFEDDYDSEFRFSGRPIAALQSLTPDDNVIFSGSFSKMLFPSLRMGFVVLPDRLVEPMRQLRSLVDRHGPTLNQAVLCDFIAEGHFSRHLRRMRQIYAQHHEALLESAAANLADLLDVVPTETGLQTIGWLANGQQDRDIARLAAAAGIDVTPLSNYAFKWRKRNGLQLGFGSIAPKELRLATAKLARVLKKNL</sequence>
<proteinExistence type="inferred from homology"/>
<dbReference type="CDD" id="cd07377">
    <property type="entry name" value="WHTH_GntR"/>
    <property type="match status" value="1"/>
</dbReference>
<keyword evidence="8" id="KW-0032">Aminotransferase</keyword>
<keyword evidence="5" id="KW-0804">Transcription</keyword>
<dbReference type="PROSITE" id="PS50949">
    <property type="entry name" value="HTH_GNTR"/>
    <property type="match status" value="1"/>
</dbReference>
<dbReference type="InterPro" id="IPR036388">
    <property type="entry name" value="WH-like_DNA-bd_sf"/>
</dbReference>
<feature type="region of interest" description="Disordered" evidence="6">
    <location>
        <begin position="76"/>
        <end position="113"/>
    </location>
</feature>
<dbReference type="Gene3D" id="3.40.640.10">
    <property type="entry name" value="Type I PLP-dependent aspartate aminotransferase-like (Major domain)"/>
    <property type="match status" value="1"/>
</dbReference>
<evidence type="ECO:0000256" key="5">
    <source>
        <dbReference type="ARBA" id="ARBA00023163"/>
    </source>
</evidence>
<feature type="domain" description="HTH gntR-type" evidence="7">
    <location>
        <begin position="19"/>
        <end position="87"/>
    </location>
</feature>
<dbReference type="SMART" id="SM00345">
    <property type="entry name" value="HTH_GNTR"/>
    <property type="match status" value="1"/>
</dbReference>
<organism evidence="8 9">
    <name type="scientific">Luteolibacter soli</name>
    <dbReference type="NCBI Taxonomy" id="3135280"/>
    <lineage>
        <taxon>Bacteria</taxon>
        <taxon>Pseudomonadati</taxon>
        <taxon>Verrucomicrobiota</taxon>
        <taxon>Verrucomicrobiia</taxon>
        <taxon>Verrucomicrobiales</taxon>
        <taxon>Verrucomicrobiaceae</taxon>
        <taxon>Luteolibacter</taxon>
    </lineage>
</organism>
<accession>A0ABU9B2I1</accession>
<evidence type="ECO:0000256" key="1">
    <source>
        <dbReference type="ARBA" id="ARBA00005384"/>
    </source>
</evidence>
<dbReference type="InterPro" id="IPR015424">
    <property type="entry name" value="PyrdxlP-dep_Trfase"/>
</dbReference>
<dbReference type="PANTHER" id="PTHR46577:SF1">
    <property type="entry name" value="HTH-TYPE TRANSCRIPTIONAL REGULATORY PROTEIN GABR"/>
    <property type="match status" value="1"/>
</dbReference>
<dbReference type="EMBL" id="JBBUKT010000017">
    <property type="protein sequence ID" value="MEK7954239.1"/>
    <property type="molecule type" value="Genomic_DNA"/>
</dbReference>
<dbReference type="Proteomes" id="UP001371305">
    <property type="component" value="Unassembled WGS sequence"/>
</dbReference>
<dbReference type="GO" id="GO:0008483">
    <property type="term" value="F:transaminase activity"/>
    <property type="evidence" value="ECO:0007669"/>
    <property type="project" value="UniProtKB-KW"/>
</dbReference>
<protein>
    <submittedName>
        <fullName evidence="8">PLP-dependent aminotransferase family protein</fullName>
    </submittedName>
</protein>
<dbReference type="CDD" id="cd00609">
    <property type="entry name" value="AAT_like"/>
    <property type="match status" value="1"/>
</dbReference>
<dbReference type="RefSeq" id="WP_341408007.1">
    <property type="nucleotide sequence ID" value="NZ_JBBUKT010000017.1"/>
</dbReference>
<dbReference type="Pfam" id="PF00155">
    <property type="entry name" value="Aminotran_1_2"/>
    <property type="match status" value="1"/>
</dbReference>
<dbReference type="InterPro" id="IPR000524">
    <property type="entry name" value="Tscrpt_reg_HTH_GntR"/>
</dbReference>
<keyword evidence="9" id="KW-1185">Reference proteome</keyword>
<dbReference type="PANTHER" id="PTHR46577">
    <property type="entry name" value="HTH-TYPE TRANSCRIPTIONAL REGULATORY PROTEIN GABR"/>
    <property type="match status" value="1"/>
</dbReference>
<dbReference type="InterPro" id="IPR051446">
    <property type="entry name" value="HTH_trans_reg/aminotransferase"/>
</dbReference>
<dbReference type="InterPro" id="IPR036390">
    <property type="entry name" value="WH_DNA-bd_sf"/>
</dbReference>